<proteinExistence type="predicted"/>
<protein>
    <recommendedName>
        <fullName evidence="4">Por secretion system C-terminal sorting domain-containing protein</fullName>
    </recommendedName>
</protein>
<dbReference type="EMBL" id="FQYP01000001">
    <property type="protein sequence ID" value="SHI48693.1"/>
    <property type="molecule type" value="Genomic_DNA"/>
</dbReference>
<keyword evidence="3" id="KW-1185">Reference proteome</keyword>
<evidence type="ECO:0000313" key="2">
    <source>
        <dbReference type="EMBL" id="SHI48693.1"/>
    </source>
</evidence>
<evidence type="ECO:0008006" key="4">
    <source>
        <dbReference type="Google" id="ProtNLM"/>
    </source>
</evidence>
<evidence type="ECO:0000256" key="1">
    <source>
        <dbReference type="SAM" id="SignalP"/>
    </source>
</evidence>
<dbReference type="OrthoDB" id="1122048at2"/>
<evidence type="ECO:0000313" key="3">
    <source>
        <dbReference type="Proteomes" id="UP000184432"/>
    </source>
</evidence>
<keyword evidence="1" id="KW-0732">Signal</keyword>
<dbReference type="RefSeq" id="WP_073314203.1">
    <property type="nucleotide sequence ID" value="NZ_FQYP01000001.1"/>
</dbReference>
<feature type="chain" id="PRO_5012545126" description="Por secretion system C-terminal sorting domain-containing protein" evidence="1">
    <location>
        <begin position="23"/>
        <end position="195"/>
    </location>
</feature>
<sequence length="195" mass="21781">MKRVINVCLLVSAIFFSASVKASDVLSVKIENSSTINVSLVNISKGQKLYLKDYSGTILFNVTLDAMPAYRKYFNLGAVENGIYFVETETEYDVRVTPVVKNQKGIALIHNSAVTVFKPKVQVENAIAKVLLTKTDKSPLQVTIYDNEGVMLMEENVDENVSIFQRAYNFAGVPAGKYVIYFSLKDRTFVKEISI</sequence>
<accession>A0A1M6BJN0</accession>
<dbReference type="Proteomes" id="UP000184432">
    <property type="component" value="Unassembled WGS sequence"/>
</dbReference>
<gene>
    <name evidence="2" type="ORF">SAMN04488508_101861</name>
</gene>
<reference evidence="3" key="1">
    <citation type="submission" date="2016-11" db="EMBL/GenBank/DDBJ databases">
        <authorList>
            <person name="Varghese N."/>
            <person name="Submissions S."/>
        </authorList>
    </citation>
    <scope>NUCLEOTIDE SEQUENCE [LARGE SCALE GENOMIC DNA]</scope>
    <source>
        <strain evidence="3">DSM 22623</strain>
    </source>
</reference>
<organism evidence="2 3">
    <name type="scientific">Aquimarina spongiae</name>
    <dbReference type="NCBI Taxonomy" id="570521"/>
    <lineage>
        <taxon>Bacteria</taxon>
        <taxon>Pseudomonadati</taxon>
        <taxon>Bacteroidota</taxon>
        <taxon>Flavobacteriia</taxon>
        <taxon>Flavobacteriales</taxon>
        <taxon>Flavobacteriaceae</taxon>
        <taxon>Aquimarina</taxon>
    </lineage>
</organism>
<dbReference type="AlphaFoldDB" id="A0A1M6BJN0"/>
<name>A0A1M6BJN0_9FLAO</name>
<feature type="signal peptide" evidence="1">
    <location>
        <begin position="1"/>
        <end position="22"/>
    </location>
</feature>